<dbReference type="AlphaFoldDB" id="A0A183GC17"/>
<name>A0A183GC17_HELPZ</name>
<accession>A0A183GC17</accession>
<reference evidence="2 3" key="1">
    <citation type="submission" date="2018-11" db="EMBL/GenBank/DDBJ databases">
        <authorList>
            <consortium name="Pathogen Informatics"/>
        </authorList>
    </citation>
    <scope>NUCLEOTIDE SEQUENCE [LARGE SCALE GENOMIC DNA]</scope>
</reference>
<feature type="transmembrane region" description="Helical" evidence="1">
    <location>
        <begin position="27"/>
        <end position="45"/>
    </location>
</feature>
<protein>
    <submittedName>
        <fullName evidence="4">DUF4094 domain-containing protein</fullName>
    </submittedName>
</protein>
<keyword evidence="1" id="KW-0812">Transmembrane</keyword>
<accession>A0A3P8B0K4</accession>
<proteinExistence type="predicted"/>
<gene>
    <name evidence="2" type="ORF">HPBE_LOCUS19676</name>
</gene>
<dbReference type="OrthoDB" id="414175at2759"/>
<dbReference type="WBParaSite" id="HPBE_0001967701-mRNA-1">
    <property type="protein sequence ID" value="HPBE_0001967701-mRNA-1"/>
    <property type="gene ID" value="HPBE_0001967701"/>
</dbReference>
<sequence>MLTLDGQSRNILLQTDSKQPPVTRRQIGGLLISIGILGFLLKMKIWNRPISYYDRDSDPLLLQYVYTSPAARRLPRSGQLFCWVQTVKMYHDTRALAINETWLSRCDHGQLFTGDSFPFNDIP</sequence>
<keyword evidence="3" id="KW-1185">Reference proteome</keyword>
<reference evidence="4" key="2">
    <citation type="submission" date="2019-09" db="UniProtKB">
        <authorList>
            <consortium name="WormBaseParasite"/>
        </authorList>
    </citation>
    <scope>IDENTIFICATION</scope>
</reference>
<evidence type="ECO:0000256" key="1">
    <source>
        <dbReference type="SAM" id="Phobius"/>
    </source>
</evidence>
<dbReference type="EMBL" id="UZAH01031537">
    <property type="protein sequence ID" value="VDP16131.1"/>
    <property type="molecule type" value="Genomic_DNA"/>
</dbReference>
<organism evidence="3 4">
    <name type="scientific">Heligmosomoides polygyrus</name>
    <name type="common">Parasitic roundworm</name>
    <dbReference type="NCBI Taxonomy" id="6339"/>
    <lineage>
        <taxon>Eukaryota</taxon>
        <taxon>Metazoa</taxon>
        <taxon>Ecdysozoa</taxon>
        <taxon>Nematoda</taxon>
        <taxon>Chromadorea</taxon>
        <taxon>Rhabditida</taxon>
        <taxon>Rhabditina</taxon>
        <taxon>Rhabditomorpha</taxon>
        <taxon>Strongyloidea</taxon>
        <taxon>Heligmosomidae</taxon>
        <taxon>Heligmosomoides</taxon>
    </lineage>
</organism>
<keyword evidence="1" id="KW-1133">Transmembrane helix</keyword>
<keyword evidence="1" id="KW-0472">Membrane</keyword>
<dbReference type="Gene3D" id="3.90.550.50">
    <property type="match status" value="1"/>
</dbReference>
<evidence type="ECO:0000313" key="2">
    <source>
        <dbReference type="EMBL" id="VDP16131.1"/>
    </source>
</evidence>
<dbReference type="Proteomes" id="UP000050761">
    <property type="component" value="Unassembled WGS sequence"/>
</dbReference>
<evidence type="ECO:0000313" key="4">
    <source>
        <dbReference type="WBParaSite" id="HPBE_0001967701-mRNA-1"/>
    </source>
</evidence>
<evidence type="ECO:0000313" key="3">
    <source>
        <dbReference type="Proteomes" id="UP000050761"/>
    </source>
</evidence>